<evidence type="ECO:0000256" key="8">
    <source>
        <dbReference type="ARBA" id="ARBA00023004"/>
    </source>
</evidence>
<comment type="similarity">
    <text evidence="2 12">Belongs to the fatty acid desaturase type 1 family.</text>
</comment>
<dbReference type="GO" id="GO:0005506">
    <property type="term" value="F:iron ion binding"/>
    <property type="evidence" value="ECO:0007669"/>
    <property type="project" value="TreeGrafter"/>
</dbReference>
<dbReference type="GO" id="GO:0006636">
    <property type="term" value="P:unsaturated fatty acid biosynthetic process"/>
    <property type="evidence" value="ECO:0007669"/>
    <property type="project" value="TreeGrafter"/>
</dbReference>
<evidence type="ECO:0000256" key="5">
    <source>
        <dbReference type="ARBA" id="ARBA00022832"/>
    </source>
</evidence>
<dbReference type="GO" id="GO:0005789">
    <property type="term" value="C:endoplasmic reticulum membrane"/>
    <property type="evidence" value="ECO:0007669"/>
    <property type="project" value="TreeGrafter"/>
</dbReference>
<evidence type="ECO:0000256" key="10">
    <source>
        <dbReference type="ARBA" id="ARBA00023136"/>
    </source>
</evidence>
<evidence type="ECO:0000256" key="9">
    <source>
        <dbReference type="ARBA" id="ARBA00023098"/>
    </source>
</evidence>
<dbReference type="KEGG" id="tpal:117646911"/>
<evidence type="ECO:0000256" key="12">
    <source>
        <dbReference type="RuleBase" id="RU000581"/>
    </source>
</evidence>
<organism evidence="16">
    <name type="scientific">Thrips palmi</name>
    <name type="common">Melon thrips</name>
    <dbReference type="NCBI Taxonomy" id="161013"/>
    <lineage>
        <taxon>Eukaryota</taxon>
        <taxon>Metazoa</taxon>
        <taxon>Ecdysozoa</taxon>
        <taxon>Arthropoda</taxon>
        <taxon>Hexapoda</taxon>
        <taxon>Insecta</taxon>
        <taxon>Pterygota</taxon>
        <taxon>Neoptera</taxon>
        <taxon>Paraneoptera</taxon>
        <taxon>Thysanoptera</taxon>
        <taxon>Terebrantia</taxon>
        <taxon>Thripoidea</taxon>
        <taxon>Thripidae</taxon>
        <taxon>Thrips</taxon>
    </lineage>
</organism>
<evidence type="ECO:0000256" key="6">
    <source>
        <dbReference type="ARBA" id="ARBA00022989"/>
    </source>
</evidence>
<evidence type="ECO:0000259" key="14">
    <source>
        <dbReference type="Pfam" id="PF00487"/>
    </source>
</evidence>
<evidence type="ECO:0000313" key="15">
    <source>
        <dbReference type="Proteomes" id="UP000515158"/>
    </source>
</evidence>
<sequence>MAPLSSEAPMAAPAVVVDALEPAKQNKRYFQTDIVWKNVTVYAIGHLLAVYGAYLVLTFQVKIITCIYTFLLLFFASQGILAGAHRYYSHKTYKAKFPLRLYLVVANTLAFQNSIWEWARDHRQHHKYSDTDADPHNANRGFFFSHAGWLMMRKHPAVIEKGKNIDTSDLEADALVMFQKNHYIRCYIAATLISSFAIPMYFWNESVWMCFLIPYALRTVYFYNATWLVNSAAHAFGYKPYDKNIKPRENKLVSRLTLGEGWHNYHHTFPWDYRAAEYGPGNSMTTAFIDICAKIGWAYDLRSASDTVIKARAIRTGDGHHPIAQQQNLQNHHPH</sequence>
<keyword evidence="15" id="KW-1185">Reference proteome</keyword>
<evidence type="ECO:0000256" key="2">
    <source>
        <dbReference type="ARBA" id="ARBA00009295"/>
    </source>
</evidence>
<accession>A0A6P8YVJ3</accession>
<evidence type="ECO:0000256" key="1">
    <source>
        <dbReference type="ARBA" id="ARBA00004141"/>
    </source>
</evidence>
<dbReference type="PRINTS" id="PR00075">
    <property type="entry name" value="FACDDSATRASE"/>
</dbReference>
<comment type="subcellular location">
    <subcellularLocation>
        <location evidence="1">Membrane</location>
        <topology evidence="1">Multi-pass membrane protein</topology>
    </subcellularLocation>
</comment>
<dbReference type="InterPro" id="IPR005804">
    <property type="entry name" value="FA_desaturase_dom"/>
</dbReference>
<dbReference type="PANTHER" id="PTHR11351">
    <property type="entry name" value="ACYL-COA DESATURASE"/>
    <property type="match status" value="1"/>
</dbReference>
<feature type="transmembrane region" description="Helical" evidence="13">
    <location>
        <begin position="39"/>
        <end position="59"/>
    </location>
</feature>
<comment type="domain">
    <text evidence="12">The histidine box domains are involved in binding the catalytic metal ions.</text>
</comment>
<dbReference type="RefSeq" id="XP_034244123.1">
    <property type="nucleotide sequence ID" value="XM_034388232.1"/>
</dbReference>
<feature type="transmembrane region" description="Helical" evidence="13">
    <location>
        <begin position="215"/>
        <end position="238"/>
    </location>
</feature>
<evidence type="ECO:0000256" key="3">
    <source>
        <dbReference type="ARBA" id="ARBA00022516"/>
    </source>
</evidence>
<dbReference type="GeneID" id="117646911"/>
<gene>
    <name evidence="16" type="primary">LOC117646911</name>
</gene>
<dbReference type="GO" id="GO:0004768">
    <property type="term" value="F:stearoyl-CoA 9-desaturase activity"/>
    <property type="evidence" value="ECO:0007669"/>
    <property type="project" value="TreeGrafter"/>
</dbReference>
<dbReference type="Pfam" id="PF00487">
    <property type="entry name" value="FA_desaturase"/>
    <property type="match status" value="1"/>
</dbReference>
<keyword evidence="11 12" id="KW-0275">Fatty acid biosynthesis</keyword>
<evidence type="ECO:0000256" key="11">
    <source>
        <dbReference type="ARBA" id="ARBA00023160"/>
    </source>
</evidence>
<evidence type="ECO:0000256" key="4">
    <source>
        <dbReference type="ARBA" id="ARBA00022692"/>
    </source>
</evidence>
<dbReference type="CDD" id="cd03505">
    <property type="entry name" value="Delta9-FADS-like"/>
    <property type="match status" value="1"/>
</dbReference>
<keyword evidence="3 12" id="KW-0444">Lipid biosynthesis</keyword>
<keyword evidence="7 12" id="KW-0560">Oxidoreductase</keyword>
<evidence type="ECO:0000313" key="16">
    <source>
        <dbReference type="RefSeq" id="XP_034244123.1"/>
    </source>
</evidence>
<feature type="transmembrane region" description="Helical" evidence="13">
    <location>
        <begin position="184"/>
        <end position="203"/>
    </location>
</feature>
<dbReference type="PANTHER" id="PTHR11351:SF92">
    <property type="entry name" value="ACYL-COA DESATURASE 2-LIKE PROTEIN"/>
    <property type="match status" value="1"/>
</dbReference>
<keyword evidence="5" id="KW-0276">Fatty acid metabolism</keyword>
<reference evidence="16" key="1">
    <citation type="submission" date="2025-08" db="UniProtKB">
        <authorList>
            <consortium name="RefSeq"/>
        </authorList>
    </citation>
    <scope>IDENTIFICATION</scope>
    <source>
        <tissue evidence="16">Total insect</tissue>
    </source>
</reference>
<evidence type="ECO:0000256" key="13">
    <source>
        <dbReference type="SAM" id="Phobius"/>
    </source>
</evidence>
<feature type="transmembrane region" description="Helical" evidence="13">
    <location>
        <begin position="66"/>
        <end position="87"/>
    </location>
</feature>
<dbReference type="InParanoid" id="A0A6P8YVJ3"/>
<dbReference type="InterPro" id="IPR015876">
    <property type="entry name" value="Acyl-CoA_DS"/>
</dbReference>
<evidence type="ECO:0000256" key="7">
    <source>
        <dbReference type="ARBA" id="ARBA00023002"/>
    </source>
</evidence>
<dbReference type="AlphaFoldDB" id="A0A6P8YVJ3"/>
<keyword evidence="4 12" id="KW-0812">Transmembrane</keyword>
<protein>
    <submittedName>
        <fullName evidence="16">Acyl-CoA desaturase 3-like</fullName>
    </submittedName>
</protein>
<keyword evidence="8" id="KW-0408">Iron</keyword>
<keyword evidence="6 13" id="KW-1133">Transmembrane helix</keyword>
<dbReference type="OrthoDB" id="10260134at2759"/>
<name>A0A6P8YVJ3_THRPL</name>
<dbReference type="Proteomes" id="UP000515158">
    <property type="component" value="Unplaced"/>
</dbReference>
<feature type="domain" description="Fatty acid desaturase" evidence="14">
    <location>
        <begin position="69"/>
        <end position="270"/>
    </location>
</feature>
<proteinExistence type="inferred from homology"/>
<keyword evidence="10 13" id="KW-0472">Membrane</keyword>
<comment type="cofactor">
    <cofactor evidence="12">
        <name>Fe(2+)</name>
        <dbReference type="ChEBI" id="CHEBI:29033"/>
    </cofactor>
</comment>
<keyword evidence="9" id="KW-0443">Lipid metabolism</keyword>